<keyword evidence="6" id="KW-0472">Membrane</keyword>
<dbReference type="InterPro" id="IPR055414">
    <property type="entry name" value="LRR_R13L4/SHOC2-like"/>
</dbReference>
<dbReference type="PANTHER" id="PTHR47988">
    <property type="entry name" value="SOMATIC EMBRYOGENESIS RECEPTOR KINASE 1"/>
    <property type="match status" value="1"/>
</dbReference>
<dbReference type="FunFam" id="3.80.10.10:FF:000544">
    <property type="entry name" value="Leucine-rich repeat receptor-like serine/threonine-protein kinase BAM3"/>
    <property type="match status" value="1"/>
</dbReference>
<comment type="caution">
    <text evidence="11">The sequence shown here is derived from an EMBL/GenBank/DDBJ whole genome shotgun (WGS) entry which is preliminary data.</text>
</comment>
<evidence type="ECO:0000256" key="1">
    <source>
        <dbReference type="ARBA" id="ARBA00004236"/>
    </source>
</evidence>
<dbReference type="InterPro" id="IPR032675">
    <property type="entry name" value="LRR_dom_sf"/>
</dbReference>
<feature type="chain" id="PRO_5043462629" evidence="9">
    <location>
        <begin position="20"/>
        <end position="480"/>
    </location>
</feature>
<evidence type="ECO:0000256" key="9">
    <source>
        <dbReference type="SAM" id="SignalP"/>
    </source>
</evidence>
<dbReference type="SMART" id="SM00369">
    <property type="entry name" value="LRR_TYP"/>
    <property type="match status" value="5"/>
</dbReference>
<dbReference type="Pfam" id="PF00560">
    <property type="entry name" value="LRR_1"/>
    <property type="match status" value="2"/>
</dbReference>
<gene>
    <name evidence="11" type="ORF">LUZ62_039689</name>
</gene>
<evidence type="ECO:0000313" key="12">
    <source>
        <dbReference type="Proteomes" id="UP001140206"/>
    </source>
</evidence>
<feature type="region of interest" description="Disordered" evidence="8">
    <location>
        <begin position="422"/>
        <end position="448"/>
    </location>
</feature>
<dbReference type="SUPFAM" id="SSF52058">
    <property type="entry name" value="L domain-like"/>
    <property type="match status" value="1"/>
</dbReference>
<dbReference type="EMBL" id="JAMFTS010000002">
    <property type="protein sequence ID" value="KAJ4788443.1"/>
    <property type="molecule type" value="Genomic_DNA"/>
</dbReference>
<dbReference type="AlphaFoldDB" id="A0AAV8F503"/>
<dbReference type="PRINTS" id="PR00019">
    <property type="entry name" value="LEURICHRPT"/>
</dbReference>
<organism evidence="11 12">
    <name type="scientific">Rhynchospora pubera</name>
    <dbReference type="NCBI Taxonomy" id="906938"/>
    <lineage>
        <taxon>Eukaryota</taxon>
        <taxon>Viridiplantae</taxon>
        <taxon>Streptophyta</taxon>
        <taxon>Embryophyta</taxon>
        <taxon>Tracheophyta</taxon>
        <taxon>Spermatophyta</taxon>
        <taxon>Magnoliopsida</taxon>
        <taxon>Liliopsida</taxon>
        <taxon>Poales</taxon>
        <taxon>Cyperaceae</taxon>
        <taxon>Cyperoideae</taxon>
        <taxon>Rhynchosporeae</taxon>
        <taxon>Rhynchospora</taxon>
    </lineage>
</organism>
<evidence type="ECO:0000256" key="8">
    <source>
        <dbReference type="SAM" id="MobiDB-lite"/>
    </source>
</evidence>
<dbReference type="InterPro" id="IPR001611">
    <property type="entry name" value="Leu-rich_rpt"/>
</dbReference>
<dbReference type="GO" id="GO:0051707">
    <property type="term" value="P:response to other organism"/>
    <property type="evidence" value="ECO:0007669"/>
    <property type="project" value="UniProtKB-ARBA"/>
</dbReference>
<feature type="compositionally biased region" description="Polar residues" evidence="8">
    <location>
        <begin position="431"/>
        <end position="446"/>
    </location>
</feature>
<evidence type="ECO:0000256" key="4">
    <source>
        <dbReference type="ARBA" id="ARBA00022729"/>
    </source>
</evidence>
<accession>A0AAV8F503</accession>
<evidence type="ECO:0000256" key="3">
    <source>
        <dbReference type="ARBA" id="ARBA00022614"/>
    </source>
</evidence>
<sequence length="480" mass="52215">MDTLHHCLFLILLSLSVLTQLPMVKPSELDGASNMANEELLALFEVMGDLLDDSTWVDTHPHPCTDTPWPGIQCELLPGDTLLHVTKLHVGPDVATTPACKSNAKLSLSILKLPHLKTLSLFNCFLKPQNVSLSSSLFTNSSVLEQLVLMSNSGLTGDIPYSLSQLTRLRVLSLSQNSFNGGIPKELGQLVKLQQLDLSYNFLTGEIPQEIGGLTSLTILDLSWNQLSGSIPSSLGQLSSLQKMDLSFNKLGGNVPRDLGSLKKLVLLDLSRNSISGPIPDTLSQLENLQYFLIENNPIKTNIPSFVGALKKLLVLGLSGCGLFGPVPDSFGSLSNLTALSLDRNSLNGSIPSNLGALPHLGQLNLSQNHLVGEISLSSEFITRLGKRLDVRDNKELCIDQKRYQNLSYYLEGAPPCIDSPKATNKPWVDQTGTGSDTSKSGMQTSDGEKGRLTIAHHLGLSDSSSLFFYFGFYFIIMYF</sequence>
<dbReference type="FunFam" id="3.80.10.10:FF:000041">
    <property type="entry name" value="LRR receptor-like serine/threonine-protein kinase ERECTA"/>
    <property type="match status" value="1"/>
</dbReference>
<evidence type="ECO:0000256" key="2">
    <source>
        <dbReference type="ARBA" id="ARBA00022475"/>
    </source>
</evidence>
<keyword evidence="4 9" id="KW-0732">Signal</keyword>
<keyword evidence="5" id="KW-0677">Repeat</keyword>
<evidence type="ECO:0000256" key="7">
    <source>
        <dbReference type="ARBA" id="ARBA00023180"/>
    </source>
</evidence>
<protein>
    <submittedName>
        <fullName evidence="11">Piriformospora indica-insensitive protein 2</fullName>
    </submittedName>
</protein>
<dbReference type="InterPro" id="IPR003591">
    <property type="entry name" value="Leu-rich_rpt_typical-subtyp"/>
</dbReference>
<feature type="signal peptide" evidence="9">
    <location>
        <begin position="1"/>
        <end position="19"/>
    </location>
</feature>
<evidence type="ECO:0000313" key="11">
    <source>
        <dbReference type="EMBL" id="KAJ4788443.1"/>
    </source>
</evidence>
<evidence type="ECO:0000256" key="6">
    <source>
        <dbReference type="ARBA" id="ARBA00023136"/>
    </source>
</evidence>
<keyword evidence="2" id="KW-1003">Cell membrane</keyword>
<keyword evidence="3" id="KW-0433">Leucine-rich repeat</keyword>
<dbReference type="GO" id="GO:0005886">
    <property type="term" value="C:plasma membrane"/>
    <property type="evidence" value="ECO:0007669"/>
    <property type="project" value="UniProtKB-SubCell"/>
</dbReference>
<keyword evidence="12" id="KW-1185">Reference proteome</keyword>
<name>A0AAV8F503_9POAL</name>
<dbReference type="FunFam" id="3.80.10.10:FF:000269">
    <property type="entry name" value="Piriformospora indica-insensitive protein 2"/>
    <property type="match status" value="1"/>
</dbReference>
<dbReference type="Pfam" id="PF23598">
    <property type="entry name" value="LRR_14"/>
    <property type="match status" value="1"/>
</dbReference>
<proteinExistence type="predicted"/>
<evidence type="ECO:0000256" key="5">
    <source>
        <dbReference type="ARBA" id="ARBA00022737"/>
    </source>
</evidence>
<evidence type="ECO:0000259" key="10">
    <source>
        <dbReference type="Pfam" id="PF23598"/>
    </source>
</evidence>
<comment type="subcellular location">
    <subcellularLocation>
        <location evidence="1">Cell membrane</location>
    </subcellularLocation>
</comment>
<feature type="domain" description="Disease resistance R13L4/SHOC-2-like LRR" evidence="10">
    <location>
        <begin position="161"/>
        <end position="269"/>
    </location>
</feature>
<reference evidence="11" key="1">
    <citation type="submission" date="2022-08" db="EMBL/GenBank/DDBJ databases">
        <authorList>
            <person name="Marques A."/>
        </authorList>
    </citation>
    <scope>NUCLEOTIDE SEQUENCE</scope>
    <source>
        <strain evidence="11">RhyPub2mFocal</strain>
        <tissue evidence="11">Leaves</tissue>
    </source>
</reference>
<keyword evidence="7" id="KW-0325">Glycoprotein</keyword>
<dbReference type="Proteomes" id="UP001140206">
    <property type="component" value="Chromosome 2"/>
</dbReference>
<dbReference type="Gene3D" id="3.80.10.10">
    <property type="entry name" value="Ribonuclease Inhibitor"/>
    <property type="match status" value="3"/>
</dbReference>